<dbReference type="AlphaFoldDB" id="A0A5K1VA17"/>
<dbReference type="Proteomes" id="UP000078387">
    <property type="component" value="Unassembled WGS sequence"/>
</dbReference>
<organism evidence="1 2">
    <name type="scientific">Entamoeba histolytica</name>
    <dbReference type="NCBI Taxonomy" id="5759"/>
    <lineage>
        <taxon>Eukaryota</taxon>
        <taxon>Amoebozoa</taxon>
        <taxon>Evosea</taxon>
        <taxon>Archamoebae</taxon>
        <taxon>Mastigamoebida</taxon>
        <taxon>Entamoebidae</taxon>
        <taxon>Entamoeba</taxon>
    </lineage>
</organism>
<dbReference type="VEuPathDB" id="AmoebaDB:EHI_125390"/>
<gene>
    <name evidence="1" type="ORF">CL6EHI_125390</name>
</gene>
<evidence type="ECO:0000313" key="1">
    <source>
        <dbReference type="EMBL" id="GAT96910.1"/>
    </source>
</evidence>
<dbReference type="VEuPathDB" id="AmoebaDB:EHI7A_024950"/>
<dbReference type="EMBL" id="BDEQ01000001">
    <property type="protein sequence ID" value="GAT96910.1"/>
    <property type="molecule type" value="Genomic_DNA"/>
</dbReference>
<comment type="caution">
    <text evidence="1">The sequence shown here is derived from an EMBL/GenBank/DDBJ whole genome shotgun (WGS) entry which is preliminary data.</text>
</comment>
<sequence length="987" mass="115445">MQSEINDLIQIINTPVTYSSLSTTSPLCGVTNDCTIFYTYENNELIAYNICSNIDQSVWKKRNFCLSQVLQVVPCGVFILAVQSKPPSLYCGSELYVFNLELNITYGHALRIQPEVMSNAFMDEDGFINIIIADYPCYLNLIQIDMSDSRKLPKITTLTCKDFCSFEDKSGCCEYYFKAKYSDSCFPPFDKELNIKSSHIKSIHFEANNFITVAFDNGFITRLFFDKEKNECEMVLSGFLCEDYICSQIVESLNGFMLVFQGYSNQSVIYFFKSNKPKEYSIIKTIKMNQKTVNALVLRSIHDVEKLYAVQFIQSRMAQPNKKEEVSMEYSVTTIVYDFNGEVMKEIAPVSYSHSGEHIQFQTNFIWYPERFSSYGLFPNTENLIPSYSVCTLIHDFSNVTTSINEICITSEKFEVCRREIQMLPKLIIRKEEFLRAEDISYHNIYCSQFNLKKFNLLRTQEGIEQVMNIIYKFDFFDFVLTELRDSFNNKAVDEHCIKYLTQSVINAYLSSSKTVLCLLSELIKQNKQALLAGMEKIHRTYSQIVTYLELVHSEEYLNNIKIKLRSIDMFKPFIAQNNIQFEEPLNFMPTIVNIINRKVFNGMKFKNDLFSAFIYSFEHDISIGILFYLYTICCGESNYMSIKEIKRAFNLSLSDGDRIFYDDMRSSDDELKMVLFKGSKRFDSLKLIFDKFYSIDSSQNTVLIISTPIMKNLLLRQCIEDVAEGFAEYCHNQLIELTVINEKNGFSRSVLRNRPSELIQKEKDDDDTIDRMKNFFAIGMHQLMNTENGIKAIITCGTYLKKFKDTFSVVKQYLDKIRYTQDDIKKLDYMIPEYMQTYIQLDNAPTDKIILSNELINYIFDESYHLQRIVECYDAIKNTLWKECLIYHTMLSRNPQRVLTLFSILIHDKNENGIKNVVLLYLYCSIDLFKDDEESFVIIQNEFKKYGRLFNKEITLLLKTKQDTFSSLKAEYQHLWNQKIEHFIGR</sequence>
<accession>A0A5K1VA17</accession>
<dbReference type="OMA" id="QRIIECY"/>
<dbReference type="VEuPathDB" id="AmoebaDB:KM1_056450"/>
<name>A0A5K1VA17_ENTHI</name>
<reference evidence="1 2" key="1">
    <citation type="submission" date="2016-05" db="EMBL/GenBank/DDBJ databases">
        <title>First whole genome sequencing of Entamoeba histolytica HM1:IMSS-clone-6.</title>
        <authorList>
            <person name="Mukherjee Avik.K."/>
            <person name="Izumyama S."/>
            <person name="Nakada-Tsukui K."/>
            <person name="Nozaki T."/>
        </authorList>
    </citation>
    <scope>NUCLEOTIDE SEQUENCE [LARGE SCALE GENOMIC DNA]</scope>
    <source>
        <strain evidence="1 2">HM1:IMSS clone 6</strain>
    </source>
</reference>
<proteinExistence type="predicted"/>
<protein>
    <submittedName>
        <fullName evidence="1">Uncharacterized protein</fullName>
    </submittedName>
</protein>
<dbReference type="VEuPathDB" id="AmoebaDB:EHI5A_037980"/>
<evidence type="ECO:0000313" key="2">
    <source>
        <dbReference type="Proteomes" id="UP000078387"/>
    </source>
</evidence>
<dbReference type="VEuPathDB" id="AmoebaDB:EHI8A_022440"/>